<organism evidence="8 9">
    <name type="scientific">Solibacillus merdavium</name>
    <dbReference type="NCBI Taxonomy" id="2762218"/>
    <lineage>
        <taxon>Bacteria</taxon>
        <taxon>Bacillati</taxon>
        <taxon>Bacillota</taxon>
        <taxon>Bacilli</taxon>
        <taxon>Bacillales</taxon>
        <taxon>Caryophanaceae</taxon>
        <taxon>Solibacillus</taxon>
    </lineage>
</organism>
<name>A0ABR8XRI2_9BACL</name>
<reference evidence="8 9" key="1">
    <citation type="submission" date="2020-08" db="EMBL/GenBank/DDBJ databases">
        <title>A Genomic Blueprint of the Chicken Gut Microbiome.</title>
        <authorList>
            <person name="Gilroy R."/>
            <person name="Ravi A."/>
            <person name="Getino M."/>
            <person name="Pursley I."/>
            <person name="Horton D.L."/>
            <person name="Alikhan N.-F."/>
            <person name="Baker D."/>
            <person name="Gharbi K."/>
            <person name="Hall N."/>
            <person name="Watson M."/>
            <person name="Adriaenssens E.M."/>
            <person name="Foster-Nyarko E."/>
            <person name="Jarju S."/>
            <person name="Secka A."/>
            <person name="Antonio M."/>
            <person name="Oren A."/>
            <person name="Chaudhuri R."/>
            <person name="La Ragione R.M."/>
            <person name="Hildebrand F."/>
            <person name="Pallen M.J."/>
        </authorList>
    </citation>
    <scope>NUCLEOTIDE SEQUENCE [LARGE SCALE GENOMIC DNA]</scope>
    <source>
        <strain evidence="8 9">Sa1YVA6</strain>
    </source>
</reference>
<keyword evidence="3 6" id="KW-0812">Transmembrane</keyword>
<comment type="caution">
    <text evidence="8">The sequence shown here is derived from an EMBL/GenBank/DDBJ whole genome shotgun (WGS) entry which is preliminary data.</text>
</comment>
<feature type="transmembrane region" description="Helical" evidence="6">
    <location>
        <begin position="56"/>
        <end position="76"/>
    </location>
</feature>
<dbReference type="PROSITE" id="PS50850">
    <property type="entry name" value="MFS"/>
    <property type="match status" value="1"/>
</dbReference>
<feature type="transmembrane region" description="Helical" evidence="6">
    <location>
        <begin position="343"/>
        <end position="366"/>
    </location>
</feature>
<dbReference type="PANTHER" id="PTHR23523">
    <property type="match status" value="1"/>
</dbReference>
<dbReference type="InterPro" id="IPR011701">
    <property type="entry name" value="MFS"/>
</dbReference>
<keyword evidence="9" id="KW-1185">Reference proteome</keyword>
<dbReference type="Gene3D" id="1.20.1250.20">
    <property type="entry name" value="MFS general substrate transporter like domains"/>
    <property type="match status" value="2"/>
</dbReference>
<evidence type="ECO:0000256" key="5">
    <source>
        <dbReference type="ARBA" id="ARBA00023136"/>
    </source>
</evidence>
<feature type="transmembrane region" description="Helical" evidence="6">
    <location>
        <begin position="111"/>
        <end position="129"/>
    </location>
</feature>
<feature type="transmembrane region" description="Helical" evidence="6">
    <location>
        <begin position="308"/>
        <end position="331"/>
    </location>
</feature>
<evidence type="ECO:0000313" key="9">
    <source>
        <dbReference type="Proteomes" id="UP000600565"/>
    </source>
</evidence>
<protein>
    <submittedName>
        <fullName evidence="8">MFS transporter</fullName>
    </submittedName>
</protein>
<dbReference type="InterPro" id="IPR052524">
    <property type="entry name" value="MFS_Cyanate_Porter"/>
</dbReference>
<dbReference type="Pfam" id="PF07690">
    <property type="entry name" value="MFS_1"/>
    <property type="match status" value="1"/>
</dbReference>
<evidence type="ECO:0000259" key="7">
    <source>
        <dbReference type="PROSITE" id="PS50850"/>
    </source>
</evidence>
<evidence type="ECO:0000256" key="2">
    <source>
        <dbReference type="ARBA" id="ARBA00022448"/>
    </source>
</evidence>
<feature type="transmembrane region" description="Helical" evidence="6">
    <location>
        <begin position="285"/>
        <end position="302"/>
    </location>
</feature>
<feature type="transmembrane region" description="Helical" evidence="6">
    <location>
        <begin position="88"/>
        <end position="105"/>
    </location>
</feature>
<feature type="transmembrane region" description="Helical" evidence="6">
    <location>
        <begin position="141"/>
        <end position="164"/>
    </location>
</feature>
<keyword evidence="4 6" id="KW-1133">Transmembrane helix</keyword>
<dbReference type="InterPro" id="IPR020846">
    <property type="entry name" value="MFS_dom"/>
</dbReference>
<gene>
    <name evidence="8" type="ORF">H9632_15920</name>
</gene>
<keyword evidence="5 6" id="KW-0472">Membrane</keyword>
<accession>A0ABR8XRI2</accession>
<evidence type="ECO:0000313" key="8">
    <source>
        <dbReference type="EMBL" id="MBD8034557.1"/>
    </source>
</evidence>
<feature type="domain" description="Major facilitator superfamily (MFS) profile" evidence="7">
    <location>
        <begin position="20"/>
        <end position="398"/>
    </location>
</feature>
<evidence type="ECO:0000256" key="1">
    <source>
        <dbReference type="ARBA" id="ARBA00004651"/>
    </source>
</evidence>
<feature type="transmembrane region" description="Helical" evidence="6">
    <location>
        <begin position="170"/>
        <end position="194"/>
    </location>
</feature>
<feature type="transmembrane region" description="Helical" evidence="6">
    <location>
        <begin position="20"/>
        <end position="44"/>
    </location>
</feature>
<feature type="transmembrane region" description="Helical" evidence="6">
    <location>
        <begin position="218"/>
        <end position="241"/>
    </location>
</feature>
<feature type="transmembrane region" description="Helical" evidence="6">
    <location>
        <begin position="253"/>
        <end position="276"/>
    </location>
</feature>
<dbReference type="PANTHER" id="PTHR23523:SF2">
    <property type="entry name" value="2-NITROIMIDAZOLE TRANSPORTER"/>
    <property type="match status" value="1"/>
</dbReference>
<dbReference type="Proteomes" id="UP000600565">
    <property type="component" value="Unassembled WGS sequence"/>
</dbReference>
<evidence type="ECO:0000256" key="4">
    <source>
        <dbReference type="ARBA" id="ARBA00022989"/>
    </source>
</evidence>
<keyword evidence="2" id="KW-0813">Transport</keyword>
<evidence type="ECO:0000256" key="3">
    <source>
        <dbReference type="ARBA" id="ARBA00022692"/>
    </source>
</evidence>
<comment type="subcellular location">
    <subcellularLocation>
        <location evidence="1">Cell membrane</location>
        <topology evidence="1">Multi-pass membrane protein</topology>
    </subcellularLocation>
</comment>
<dbReference type="InterPro" id="IPR036259">
    <property type="entry name" value="MFS_trans_sf"/>
</dbReference>
<sequence length="399" mass="43573">MNEQKINQNSKKILSNKPLLFFMVAVFLFATTLRTPITVVGPIISFIRDGLGISNVLAGFLTTIPLVAFAIVSPFAPRIARKWGMEWTLFYSVILLCIGILLRSVGETTLLIGGTILIGIAIAFGNVLIPSYFKWKFPLHIGLLTGVYSVSMNISSGLAAGFSFPIATNAGWQMALGFSIVLGVLTLVIWIPILRTPKVDLHMSTSQTMKTQMWKSPLAWAVAGAMGFQSFLFYCSSAWLPEIFVSQGLDATAAGWMVSVMQFAQIPMTFVIPIIAGKLISQRPIVIFFTICYLIGFTGVLMEWTSLAILWMIFLGFAGGASFGLVLMLFSLRTETAYDAAELSGFAQSIGYLVAAVGPVLFGYVHDLTNSWSMPLLLFILISVLLFFASFISAKNQTI</sequence>
<dbReference type="EMBL" id="JACSPW010000018">
    <property type="protein sequence ID" value="MBD8034557.1"/>
    <property type="molecule type" value="Genomic_DNA"/>
</dbReference>
<dbReference type="RefSeq" id="WP_191705055.1">
    <property type="nucleotide sequence ID" value="NZ_JACSPW010000018.1"/>
</dbReference>
<dbReference type="CDD" id="cd17339">
    <property type="entry name" value="MFS_NIMT_CynX_like"/>
    <property type="match status" value="1"/>
</dbReference>
<dbReference type="SUPFAM" id="SSF103473">
    <property type="entry name" value="MFS general substrate transporter"/>
    <property type="match status" value="1"/>
</dbReference>
<proteinExistence type="predicted"/>
<evidence type="ECO:0000256" key="6">
    <source>
        <dbReference type="SAM" id="Phobius"/>
    </source>
</evidence>
<feature type="transmembrane region" description="Helical" evidence="6">
    <location>
        <begin position="372"/>
        <end position="394"/>
    </location>
</feature>